<accession>A0A8S1H8J8</accession>
<dbReference type="AlphaFoldDB" id="A0A8S1H8J8"/>
<feature type="domain" description="Follistatin-like" evidence="3">
    <location>
        <begin position="738"/>
        <end position="762"/>
    </location>
</feature>
<feature type="domain" description="Follistatin-like" evidence="3">
    <location>
        <begin position="712"/>
        <end position="734"/>
    </location>
</feature>
<feature type="signal peptide" evidence="2">
    <location>
        <begin position="1"/>
        <end position="17"/>
    </location>
</feature>
<dbReference type="OrthoDB" id="3438930at2759"/>
<dbReference type="SMART" id="SM00274">
    <property type="entry name" value="FOLN"/>
    <property type="match status" value="10"/>
</dbReference>
<feature type="domain" description="Follistatin-like" evidence="3">
    <location>
        <begin position="399"/>
        <end position="423"/>
    </location>
</feature>
<feature type="domain" description="Follistatin-like" evidence="3">
    <location>
        <begin position="373"/>
        <end position="395"/>
    </location>
</feature>
<name>A0A8S1H8J8_9PELO</name>
<evidence type="ECO:0000259" key="3">
    <source>
        <dbReference type="SMART" id="SM00274"/>
    </source>
</evidence>
<keyword evidence="2" id="KW-0732">Signal</keyword>
<evidence type="ECO:0000313" key="4">
    <source>
        <dbReference type="EMBL" id="CAD6192359.1"/>
    </source>
</evidence>
<dbReference type="EMBL" id="CAJGYM010000027">
    <property type="protein sequence ID" value="CAD6192359.1"/>
    <property type="molecule type" value="Genomic_DNA"/>
</dbReference>
<feature type="domain" description="Follistatin-like" evidence="3">
    <location>
        <begin position="93"/>
        <end position="123"/>
    </location>
</feature>
<gene>
    <name evidence="4" type="ORF">CAUJ_LOCUS8278</name>
</gene>
<protein>
    <recommendedName>
        <fullName evidence="3">Follistatin-like domain-containing protein</fullName>
    </recommendedName>
</protein>
<evidence type="ECO:0000256" key="2">
    <source>
        <dbReference type="SAM" id="SignalP"/>
    </source>
</evidence>
<reference evidence="4" key="1">
    <citation type="submission" date="2020-10" db="EMBL/GenBank/DDBJ databases">
        <authorList>
            <person name="Kikuchi T."/>
        </authorList>
    </citation>
    <scope>NUCLEOTIDE SEQUENCE</scope>
    <source>
        <strain evidence="4">NKZ352</strain>
    </source>
</reference>
<organism evidence="4 5">
    <name type="scientific">Caenorhabditis auriculariae</name>
    <dbReference type="NCBI Taxonomy" id="2777116"/>
    <lineage>
        <taxon>Eukaryota</taxon>
        <taxon>Metazoa</taxon>
        <taxon>Ecdysozoa</taxon>
        <taxon>Nematoda</taxon>
        <taxon>Chromadorea</taxon>
        <taxon>Rhabditida</taxon>
        <taxon>Rhabditina</taxon>
        <taxon>Rhabditomorpha</taxon>
        <taxon>Rhabditoidea</taxon>
        <taxon>Rhabditidae</taxon>
        <taxon>Peloderinae</taxon>
        <taxon>Caenorhabditis</taxon>
    </lineage>
</organism>
<feature type="chain" id="PRO_5035777930" description="Follistatin-like domain-containing protein" evidence="2">
    <location>
        <begin position="18"/>
        <end position="770"/>
    </location>
</feature>
<feature type="domain" description="Follistatin-like" evidence="3">
    <location>
        <begin position="427"/>
        <end position="451"/>
    </location>
</feature>
<evidence type="ECO:0000313" key="5">
    <source>
        <dbReference type="Proteomes" id="UP000835052"/>
    </source>
</evidence>
<evidence type="ECO:0000256" key="1">
    <source>
        <dbReference type="SAM" id="MobiDB-lite"/>
    </source>
</evidence>
<dbReference type="InterPro" id="IPR003645">
    <property type="entry name" value="Fol_N"/>
</dbReference>
<feature type="compositionally biased region" description="Basic and acidic residues" evidence="1">
    <location>
        <begin position="135"/>
        <end position="145"/>
    </location>
</feature>
<feature type="domain" description="Follistatin-like" evidence="3">
    <location>
        <begin position="159"/>
        <end position="183"/>
    </location>
</feature>
<keyword evidence="5" id="KW-1185">Reference proteome</keyword>
<comment type="caution">
    <text evidence="4">The sequence shown here is derived from an EMBL/GenBank/DDBJ whole genome shotgun (WGS) entry which is preliminary data.</text>
</comment>
<feature type="domain" description="Follistatin-like" evidence="3">
    <location>
        <begin position="62"/>
        <end position="84"/>
    </location>
</feature>
<dbReference type="Proteomes" id="UP000835052">
    <property type="component" value="Unassembled WGS sequence"/>
</dbReference>
<feature type="domain" description="Follistatin-like" evidence="3">
    <location>
        <begin position="539"/>
        <end position="561"/>
    </location>
</feature>
<feature type="region of interest" description="Disordered" evidence="1">
    <location>
        <begin position="127"/>
        <end position="153"/>
    </location>
</feature>
<feature type="domain" description="Follistatin-like" evidence="3">
    <location>
        <begin position="24"/>
        <end position="46"/>
    </location>
</feature>
<sequence>MLIRYLVTVILFGAASSIDLDSITCDMIQCRKGFKCVMVREVPECHQEGSSEETGSSGPKLTCASVRCPGGFKCVNTAQGPICSKPEKHTKQTCVNLDCPRGYKCKIVQDSWDRRFRRVPTCVRSRAAPPAESDVQTRPEPRAPADEPGNTHEPITGDPCADHKCHAPEYYTCKVIDGTPQCLAINPCSPNRCPEKTYCHARESGEGARCLPVNPCGNRTCPANSQCYNYNSQDNIAKKMDEGAYKCIGDPPCVGGDTCIEIEGADYHCENINGTSQCVLDPKCTVHACDPETGHCVEGDGKSLFEFGYCDEVNPCAKKKCENGTETECHNYISKAYCTTANVCDPSKNNSCPADRVCKKIDSGSYRCLKVDACSEKHCDYSRVCKVVDNNAVCAQKTPCDDDPCPAGQICQLTSSGSEFDCIAVDPCADHKCHAPEYYTCKVIDGTPQCLAINPCSPNRCPEKTYCHARESGEGARCLPVNPCGNRTCPANSQCYNYNSVAWCTTACDCDPSNPKFCPAGQHCQKMDEGAYKCIGENPCDKAPCGAGFDCSVVDGKASCIKIDPCFPGPCISHRCETTSSGSPKCIEDPPCVGGDTCIEIEGADYHCENINGTSQCVLDPKCTVHACDPETGHCVEGDGKSLFEFGYCDEVNPCAKKKCENGTETECHNYISKAYCTTANVCDPSKNNSCPADRVCKKIDSGSYRCLKVDACSEKHCDYSRVCKVVDNNAVCAQKTPCDDDPCPAGQTCQLTSSGSEFDCIAGKMKDGY</sequence>
<proteinExistence type="predicted"/>